<gene>
    <name evidence="8" type="ORF">A11Q_1875</name>
</gene>
<proteinExistence type="predicted"/>
<organism evidence="8 9">
    <name type="scientific">Pseudobdellovibrio exovorus JSS</name>
    <dbReference type="NCBI Taxonomy" id="1184267"/>
    <lineage>
        <taxon>Bacteria</taxon>
        <taxon>Pseudomonadati</taxon>
        <taxon>Bdellovibrionota</taxon>
        <taxon>Bdellovibrionia</taxon>
        <taxon>Bdellovibrionales</taxon>
        <taxon>Pseudobdellovibrionaceae</taxon>
        <taxon>Pseudobdellovibrio</taxon>
    </lineage>
</organism>
<evidence type="ECO:0000313" key="9">
    <source>
        <dbReference type="Proteomes" id="UP000012040"/>
    </source>
</evidence>
<evidence type="ECO:0000256" key="4">
    <source>
        <dbReference type="ARBA" id="ARBA00023069"/>
    </source>
</evidence>
<dbReference type="Proteomes" id="UP000012040">
    <property type="component" value="Chromosome"/>
</dbReference>
<keyword evidence="6" id="KW-0732">Signal</keyword>
<protein>
    <recommendedName>
        <fullName evidence="7">HYDIN/VesB/CFA65-like Ig-like domain-containing protein</fullName>
    </recommendedName>
</protein>
<dbReference type="RefSeq" id="WP_015470581.1">
    <property type="nucleotide sequence ID" value="NC_020813.1"/>
</dbReference>
<feature type="signal peptide" evidence="6">
    <location>
        <begin position="1"/>
        <end position="18"/>
    </location>
</feature>
<dbReference type="InterPro" id="IPR013783">
    <property type="entry name" value="Ig-like_fold"/>
</dbReference>
<keyword evidence="4" id="KW-0969">Cilium</keyword>
<dbReference type="STRING" id="1184267.A11Q_1875"/>
<evidence type="ECO:0000256" key="3">
    <source>
        <dbReference type="ARBA" id="ARBA00022490"/>
    </source>
</evidence>
<dbReference type="Pfam" id="PF22544">
    <property type="entry name" value="HYDIN_VesB_CFA65-like_Ig"/>
    <property type="match status" value="1"/>
</dbReference>
<dbReference type="eggNOG" id="ENOG5030E6C">
    <property type="taxonomic scope" value="Bacteria"/>
</dbReference>
<dbReference type="HOGENOM" id="CLU_1923475_0_0_7"/>
<dbReference type="InterPro" id="IPR053879">
    <property type="entry name" value="HYDIN_VesB_CFA65-like_Ig"/>
</dbReference>
<keyword evidence="9" id="KW-1185">Reference proteome</keyword>
<sequence>MKIVSAILAMVLGLSAQAAQLEITAEANSVVNTADYYRLDFGTTFVHSRLSQSYVLRNTGATPLTFRDARIWGSDFAAFHGCSRGLEPNETCRFTIEFRPFFEGFSSGRFELNFAEDFVVFDLFGRAHRRM</sequence>
<dbReference type="OrthoDB" id="5293759at2"/>
<evidence type="ECO:0000256" key="5">
    <source>
        <dbReference type="ARBA" id="ARBA00023273"/>
    </source>
</evidence>
<accession>M4VDI5</accession>
<feature type="chain" id="PRO_5004060230" description="HYDIN/VesB/CFA65-like Ig-like domain-containing protein" evidence="6">
    <location>
        <begin position="19"/>
        <end position="131"/>
    </location>
</feature>
<feature type="domain" description="HYDIN/VesB/CFA65-like Ig-like" evidence="7">
    <location>
        <begin position="38"/>
        <end position="102"/>
    </location>
</feature>
<dbReference type="Gene3D" id="2.60.40.10">
    <property type="entry name" value="Immunoglobulins"/>
    <property type="match status" value="1"/>
</dbReference>
<dbReference type="EMBL" id="CP003537">
    <property type="protein sequence ID" value="AGH96091.1"/>
    <property type="molecule type" value="Genomic_DNA"/>
</dbReference>
<comment type="subcellular location">
    <subcellularLocation>
        <location evidence="1">Cell projection</location>
        <location evidence="1">Cilium</location>
    </subcellularLocation>
    <subcellularLocation>
        <location evidence="2">Cytoplasm</location>
    </subcellularLocation>
</comment>
<dbReference type="PATRIC" id="fig|1184267.3.peg.1898"/>
<evidence type="ECO:0000256" key="2">
    <source>
        <dbReference type="ARBA" id="ARBA00004496"/>
    </source>
</evidence>
<name>M4VDI5_9BACT</name>
<evidence type="ECO:0000256" key="6">
    <source>
        <dbReference type="SAM" id="SignalP"/>
    </source>
</evidence>
<keyword evidence="3" id="KW-0963">Cytoplasm</keyword>
<evidence type="ECO:0000313" key="8">
    <source>
        <dbReference type="EMBL" id="AGH96091.1"/>
    </source>
</evidence>
<dbReference type="KEGG" id="bex:A11Q_1875"/>
<reference evidence="8 9" key="1">
    <citation type="journal article" date="2013" name="ISME J.">
        <title>By their genes ye shall know them: genomic signatures of predatory bacteria.</title>
        <authorList>
            <person name="Pasternak Z."/>
            <person name="Pietrokovski S."/>
            <person name="Rotem O."/>
            <person name="Gophna U."/>
            <person name="Lurie-Weinberger M.N."/>
            <person name="Jurkevitch E."/>
        </authorList>
    </citation>
    <scope>NUCLEOTIDE SEQUENCE [LARGE SCALE GENOMIC DNA]</scope>
    <source>
        <strain evidence="8 9">JSS</strain>
    </source>
</reference>
<keyword evidence="5" id="KW-0966">Cell projection</keyword>
<dbReference type="AlphaFoldDB" id="M4VDI5"/>
<evidence type="ECO:0000259" key="7">
    <source>
        <dbReference type="Pfam" id="PF22544"/>
    </source>
</evidence>
<dbReference type="GO" id="GO:0005737">
    <property type="term" value="C:cytoplasm"/>
    <property type="evidence" value="ECO:0007669"/>
    <property type="project" value="UniProtKB-SubCell"/>
</dbReference>
<evidence type="ECO:0000256" key="1">
    <source>
        <dbReference type="ARBA" id="ARBA00004138"/>
    </source>
</evidence>